<name>A0A1V8TTW4_9PEZI</name>
<gene>
    <name evidence="1" type="ORF">B0A48_00160</name>
</gene>
<dbReference type="Proteomes" id="UP000192596">
    <property type="component" value="Unassembled WGS sequence"/>
</dbReference>
<protein>
    <submittedName>
        <fullName evidence="1">Uncharacterized protein</fullName>
    </submittedName>
</protein>
<reference evidence="2" key="1">
    <citation type="submission" date="2017-03" db="EMBL/GenBank/DDBJ databases">
        <title>Genomes of endolithic fungi from Antarctica.</title>
        <authorList>
            <person name="Coleine C."/>
            <person name="Masonjones S."/>
            <person name="Stajich J.E."/>
        </authorList>
    </citation>
    <scope>NUCLEOTIDE SEQUENCE [LARGE SCALE GENOMIC DNA]</scope>
    <source>
        <strain evidence="2">CCFEE 5527</strain>
    </source>
</reference>
<keyword evidence="2" id="KW-1185">Reference proteome</keyword>
<sequence length="290" mass="33585">MSHNLDLIKTVRKAVADDECAKGIDLCTVDSSFQGKGINHLWSADGIDGVTHFKPPVTACWVDKDCACNRTYLSREQQRYDCHVYTKGLDCDGAAEDIGRELSGIDEDYKWFTWFFETHGDEFYSASMDFRRRTKSMAHLARLLLDDSDWVNKRTDHSSDYVLPFLNLQSFEVTVNQPETMLRFLDLVINRVKYLPKDFFFTDLEQTELGWQTGLVDVTFNERCVVIRGYAYGTLCDHKKGEVHGGYSMGTPRYMVGLRGQRRLYGHIRRMLQSMVRPNPDMLRPDNTQW</sequence>
<dbReference type="AlphaFoldDB" id="A0A1V8TTW4"/>
<dbReference type="EMBL" id="NAJO01000001">
    <property type="protein sequence ID" value="OQO14778.1"/>
    <property type="molecule type" value="Genomic_DNA"/>
</dbReference>
<evidence type="ECO:0000313" key="2">
    <source>
        <dbReference type="Proteomes" id="UP000192596"/>
    </source>
</evidence>
<accession>A0A1V8TTW4</accession>
<dbReference type="OrthoDB" id="2922289at2759"/>
<evidence type="ECO:0000313" key="1">
    <source>
        <dbReference type="EMBL" id="OQO14778.1"/>
    </source>
</evidence>
<organism evidence="1 2">
    <name type="scientific">Cryoendolithus antarcticus</name>
    <dbReference type="NCBI Taxonomy" id="1507870"/>
    <lineage>
        <taxon>Eukaryota</taxon>
        <taxon>Fungi</taxon>
        <taxon>Dikarya</taxon>
        <taxon>Ascomycota</taxon>
        <taxon>Pezizomycotina</taxon>
        <taxon>Dothideomycetes</taxon>
        <taxon>Dothideomycetidae</taxon>
        <taxon>Cladosporiales</taxon>
        <taxon>Cladosporiaceae</taxon>
        <taxon>Cryoendolithus</taxon>
    </lineage>
</organism>
<proteinExistence type="predicted"/>
<dbReference type="STRING" id="1507870.A0A1V8TTW4"/>
<dbReference type="InParanoid" id="A0A1V8TTW4"/>
<comment type="caution">
    <text evidence="1">The sequence shown here is derived from an EMBL/GenBank/DDBJ whole genome shotgun (WGS) entry which is preliminary data.</text>
</comment>